<keyword evidence="4" id="KW-1185">Reference proteome</keyword>
<evidence type="ECO:0000313" key="3">
    <source>
        <dbReference type="EMBL" id="CAF3827160.1"/>
    </source>
</evidence>
<accession>A0A814KYA5</accession>
<feature type="region of interest" description="Disordered" evidence="1">
    <location>
        <begin position="147"/>
        <end position="176"/>
    </location>
</feature>
<feature type="compositionally biased region" description="Low complexity" evidence="1">
    <location>
        <begin position="147"/>
        <end position="171"/>
    </location>
</feature>
<dbReference type="AlphaFoldDB" id="A0A814KYA5"/>
<feature type="compositionally biased region" description="Polar residues" evidence="1">
    <location>
        <begin position="110"/>
        <end position="124"/>
    </location>
</feature>
<comment type="caution">
    <text evidence="2">The sequence shown here is derived from an EMBL/GenBank/DDBJ whole genome shotgun (WGS) entry which is preliminary data.</text>
</comment>
<reference evidence="2" key="1">
    <citation type="submission" date="2021-02" db="EMBL/GenBank/DDBJ databases">
        <authorList>
            <person name="Nowell W R."/>
        </authorList>
    </citation>
    <scope>NUCLEOTIDE SEQUENCE</scope>
</reference>
<sequence length="672" mass="77360">MHNGFSHSFYTHPSSYYIYYSPSTSSSYFEQSRNRSPSHSSYSRSLSPLSFQRKFNEHNFFNNNHQQSSAKKKSTSKSNITITRPTTFGKGKNYDSVAKLVELLTSKTNQTSTKIDPQNDNESTIIKDISTKKTDDESRYSSFLSMTCSSDSSTSSSSFSSRSNSSISTVTENEEQEQIEEIIELKNQDCSVSCTTEDKCDVNIQDKPINVPITFLNQPIPPTISSSTLIDNYSFDQTRVPALGLNITTSSVHLVLLERYPQNIDYNIVLFQRYLLSLIEKFEYKQWSPISNIQLHDQHDIEANLRLFTLTRDNFHTILLHLQSFTTNNNSFILNIALTGHSNQEYELKISEKLNKINLNFDIITCQAESYMIGIEFFIQKQQQFHHEFYDILNEKYLPTPLNLYPYLLIHAELSSTYFYIVHSSTTYTICTYSNLCYSTYRNLTKYFCQGDDETPIEEEKSISHHSSSFSYLSSSSSSFLRSQVPSFDFTTNDLCKNCKPSYSTCTLPLTSLTHVSSKYLPQNYKTCKSPYYIYRGWSNRRSTSYDNNICSYDVHTQTDDSFFSQYQSTNFKLSMKKSLLNMITMNIALTVKLIIKLYPNVNHCFLTGEFFHQEKQANIDVAKSIQYLLINKLLTVCQIKREPLTAALGCALPRVYFDVIEDILPGFDCIK</sequence>
<feature type="region of interest" description="Disordered" evidence="1">
    <location>
        <begin position="61"/>
        <end position="88"/>
    </location>
</feature>
<protein>
    <submittedName>
        <fullName evidence="2">Uncharacterized protein</fullName>
    </submittedName>
</protein>
<feature type="region of interest" description="Disordered" evidence="1">
    <location>
        <begin position="110"/>
        <end position="130"/>
    </location>
</feature>
<evidence type="ECO:0000313" key="2">
    <source>
        <dbReference type="EMBL" id="CAF1058467.1"/>
    </source>
</evidence>
<organism evidence="2 4">
    <name type="scientific">Didymodactylos carnosus</name>
    <dbReference type="NCBI Taxonomy" id="1234261"/>
    <lineage>
        <taxon>Eukaryota</taxon>
        <taxon>Metazoa</taxon>
        <taxon>Spiralia</taxon>
        <taxon>Gnathifera</taxon>
        <taxon>Rotifera</taxon>
        <taxon>Eurotatoria</taxon>
        <taxon>Bdelloidea</taxon>
        <taxon>Philodinida</taxon>
        <taxon>Philodinidae</taxon>
        <taxon>Didymodactylos</taxon>
    </lineage>
</organism>
<evidence type="ECO:0000313" key="4">
    <source>
        <dbReference type="Proteomes" id="UP000663829"/>
    </source>
</evidence>
<dbReference type="Proteomes" id="UP000681722">
    <property type="component" value="Unassembled WGS sequence"/>
</dbReference>
<evidence type="ECO:0000256" key="1">
    <source>
        <dbReference type="SAM" id="MobiDB-lite"/>
    </source>
</evidence>
<dbReference type="OrthoDB" id="9995991at2759"/>
<proteinExistence type="predicted"/>
<name>A0A814KYA5_9BILA</name>
<dbReference type="EMBL" id="CAJNOQ010004422">
    <property type="protein sequence ID" value="CAF1058467.1"/>
    <property type="molecule type" value="Genomic_DNA"/>
</dbReference>
<dbReference type="EMBL" id="CAJOBC010004422">
    <property type="protein sequence ID" value="CAF3827160.1"/>
    <property type="molecule type" value="Genomic_DNA"/>
</dbReference>
<dbReference type="Proteomes" id="UP000663829">
    <property type="component" value="Unassembled WGS sequence"/>
</dbReference>
<gene>
    <name evidence="2" type="ORF">GPM918_LOCUS16653</name>
    <name evidence="3" type="ORF">SRO942_LOCUS16655</name>
</gene>